<keyword evidence="4" id="KW-0671">Queuosine biosynthesis</keyword>
<evidence type="ECO:0000313" key="5">
    <source>
        <dbReference type="EMBL" id="SVC83512.1"/>
    </source>
</evidence>
<dbReference type="GO" id="GO:0008616">
    <property type="term" value="P:tRNA queuosine(34) biosynthetic process"/>
    <property type="evidence" value="ECO:0007669"/>
    <property type="project" value="UniProtKB-KW"/>
</dbReference>
<keyword evidence="1" id="KW-0963">Cytoplasm</keyword>
<dbReference type="AlphaFoldDB" id="A0A382QFU8"/>
<evidence type="ECO:0000256" key="4">
    <source>
        <dbReference type="ARBA" id="ARBA00022785"/>
    </source>
</evidence>
<accession>A0A382QFU8</accession>
<feature type="non-terminal residue" evidence="5">
    <location>
        <position position="72"/>
    </location>
</feature>
<evidence type="ECO:0000256" key="2">
    <source>
        <dbReference type="ARBA" id="ARBA00022679"/>
    </source>
</evidence>
<evidence type="ECO:0000256" key="1">
    <source>
        <dbReference type="ARBA" id="ARBA00022490"/>
    </source>
</evidence>
<dbReference type="SUPFAM" id="SSF111337">
    <property type="entry name" value="QueA-like"/>
    <property type="match status" value="1"/>
</dbReference>
<dbReference type="InterPro" id="IPR036100">
    <property type="entry name" value="QueA_sf"/>
</dbReference>
<proteinExistence type="predicted"/>
<dbReference type="Gene3D" id="3.40.1780.10">
    <property type="entry name" value="QueA-like"/>
    <property type="match status" value="1"/>
</dbReference>
<gene>
    <name evidence="5" type="ORF">METZ01_LOCUS336366</name>
</gene>
<dbReference type="InterPro" id="IPR042118">
    <property type="entry name" value="QueA_dom1"/>
</dbReference>
<organism evidence="5">
    <name type="scientific">marine metagenome</name>
    <dbReference type="NCBI Taxonomy" id="408172"/>
    <lineage>
        <taxon>unclassified sequences</taxon>
        <taxon>metagenomes</taxon>
        <taxon>ecological metagenomes</taxon>
    </lineage>
</organism>
<reference evidence="5" key="1">
    <citation type="submission" date="2018-05" db="EMBL/GenBank/DDBJ databases">
        <authorList>
            <person name="Lanie J.A."/>
            <person name="Ng W.-L."/>
            <person name="Kazmierczak K.M."/>
            <person name="Andrzejewski T.M."/>
            <person name="Davidsen T.M."/>
            <person name="Wayne K.J."/>
            <person name="Tettelin H."/>
            <person name="Glass J.I."/>
            <person name="Rusch D."/>
            <person name="Podicherti R."/>
            <person name="Tsui H.-C.T."/>
            <person name="Winkler M.E."/>
        </authorList>
    </citation>
    <scope>NUCLEOTIDE SEQUENCE</scope>
</reference>
<dbReference type="Pfam" id="PF02547">
    <property type="entry name" value="Queuosine_synth"/>
    <property type="match status" value="1"/>
</dbReference>
<dbReference type="PANTHER" id="PTHR30307:SF0">
    <property type="entry name" value="S-ADENOSYLMETHIONINE:TRNA RIBOSYLTRANSFERASE-ISOMERASE"/>
    <property type="match status" value="1"/>
</dbReference>
<name>A0A382QFU8_9ZZZZ</name>
<sequence length="72" mass="8591">MFFGSVEKPPRLSEFSLEIPEKFIAQDPLKKRDQCNLMVLNRQEQTIEHRKFKDVLDYFNKGDVMVMNNTRV</sequence>
<dbReference type="InterPro" id="IPR003699">
    <property type="entry name" value="QueA"/>
</dbReference>
<keyword evidence="3" id="KW-0949">S-adenosyl-L-methionine</keyword>
<protein>
    <recommendedName>
        <fullName evidence="6">tRNA preQ1(34) S-adenosylmethionine ribosyltransferase-isomerase QueA</fullName>
    </recommendedName>
</protein>
<keyword evidence="2" id="KW-0808">Transferase</keyword>
<dbReference type="GO" id="GO:0051075">
    <property type="term" value="F:S-adenosylmethionine:tRNA ribosyltransferase-isomerase activity"/>
    <property type="evidence" value="ECO:0007669"/>
    <property type="project" value="TreeGrafter"/>
</dbReference>
<evidence type="ECO:0000256" key="3">
    <source>
        <dbReference type="ARBA" id="ARBA00022691"/>
    </source>
</evidence>
<dbReference type="EMBL" id="UINC01113720">
    <property type="protein sequence ID" value="SVC83512.1"/>
    <property type="molecule type" value="Genomic_DNA"/>
</dbReference>
<evidence type="ECO:0008006" key="6">
    <source>
        <dbReference type="Google" id="ProtNLM"/>
    </source>
</evidence>
<dbReference type="PANTHER" id="PTHR30307">
    <property type="entry name" value="S-ADENOSYLMETHIONINE:TRNA RIBOSYLTRANSFERASE-ISOMERASE"/>
    <property type="match status" value="1"/>
</dbReference>